<gene>
    <name evidence="1" type="ORF">AREALGSMS7_01309</name>
</gene>
<evidence type="ECO:0000313" key="2">
    <source>
        <dbReference type="Proteomes" id="UP000204551"/>
    </source>
</evidence>
<protein>
    <submittedName>
        <fullName evidence="1">Uncharacterized protein</fullName>
    </submittedName>
</protein>
<dbReference type="RefSeq" id="WP_093977709.1">
    <property type="nucleotide sequence ID" value="NZ_CP022515.1"/>
</dbReference>
<evidence type="ECO:0000313" key="1">
    <source>
        <dbReference type="EMBL" id="ASO04782.1"/>
    </source>
</evidence>
<dbReference type="AlphaFoldDB" id="A0A221UTZ5"/>
<accession>A0A221UTZ5</accession>
<organism evidence="1 2">
    <name type="scientific">Arenibacter algicola</name>
    <dbReference type="NCBI Taxonomy" id="616991"/>
    <lineage>
        <taxon>Bacteria</taxon>
        <taxon>Pseudomonadati</taxon>
        <taxon>Bacteroidota</taxon>
        <taxon>Flavobacteriia</taxon>
        <taxon>Flavobacteriales</taxon>
        <taxon>Flavobacteriaceae</taxon>
        <taxon>Arenibacter</taxon>
    </lineage>
</organism>
<sequence>MEAIKTNKKKNYHQRLNSLPTLKFRKFQMNMDKTGVHILISANFLKKGNHSVRVQNGMLHLKIKRSTDLFGYANNTISQGVHDKDMDFKICLPQKKYWHINSVRFQNGNLQIHLVDGYRGGTAIKYAEPSRISNFITSSVPY</sequence>
<dbReference type="STRING" id="616991.GCA_000733925_04431"/>
<name>A0A221UTZ5_9FLAO</name>
<dbReference type="EMBL" id="CP022515">
    <property type="protein sequence ID" value="ASO04782.1"/>
    <property type="molecule type" value="Genomic_DNA"/>
</dbReference>
<reference evidence="1 2" key="1">
    <citation type="submission" date="2017-07" db="EMBL/GenBank/DDBJ databases">
        <title>Genome Sequence of Arenibacter algicola Strain SMS7 Isolated from a culture of the Diatom Skeletonema marinoi.</title>
        <authorList>
            <person name="Topel M."/>
            <person name="Pinder M.I.M."/>
            <person name="Johansson O.N."/>
            <person name="Kourtchenko O."/>
            <person name="Godhe A."/>
            <person name="Clarke A.K."/>
        </authorList>
    </citation>
    <scope>NUCLEOTIDE SEQUENCE [LARGE SCALE GENOMIC DNA]</scope>
    <source>
        <strain evidence="1 2">SMS7</strain>
    </source>
</reference>
<dbReference type="Proteomes" id="UP000204551">
    <property type="component" value="Chromosome"/>
</dbReference>
<proteinExistence type="predicted"/>
<dbReference type="KEGG" id="aalg:AREALGSMS7_01309"/>